<accession>A0AAD2CZY1</accession>
<keyword evidence="3" id="KW-1185">Reference proteome</keyword>
<evidence type="ECO:0000313" key="2">
    <source>
        <dbReference type="EMBL" id="CAI2375500.1"/>
    </source>
</evidence>
<sequence length="323" mass="37518">MCVTCKTKFCQEISTEYCQDHEMPVCGKCKADQHYQCKVEQIRSSQQLEYQVQSLDRLIEITQRHYEDFYIEERCPKFIEAINGIKASFVIEKKKVCEAINGGHFLDFKDCEIQLNKIRKEFSLDTVIMDVMSYSYQQLILKKGLNEESNLNAIPKASFKEGIILNQDTNPEEAPNKQNKNEETKYEDTMKEVTYSEDSSMKETEVGETQTGENKTEDIKFKEFSTEIIKNGEKKEDRVENEILSQFHSSDKNITKNEEIKSENFCSNPTLSATPLCNDENLGMSPQMKGAFISNRTKKKSIKGRKARKLNKRKFKKKLQCLY</sequence>
<feature type="compositionally biased region" description="Basic and acidic residues" evidence="1">
    <location>
        <begin position="179"/>
        <end position="191"/>
    </location>
</feature>
<gene>
    <name evidence="2" type="ORF">ECRASSUSDP1_LOCUS16862</name>
</gene>
<evidence type="ECO:0000313" key="3">
    <source>
        <dbReference type="Proteomes" id="UP001295684"/>
    </source>
</evidence>
<protein>
    <submittedName>
        <fullName evidence="2">Uncharacterized protein</fullName>
    </submittedName>
</protein>
<name>A0AAD2CZY1_EUPCR</name>
<dbReference type="AlphaFoldDB" id="A0AAD2CZY1"/>
<comment type="caution">
    <text evidence="2">The sequence shown here is derived from an EMBL/GenBank/DDBJ whole genome shotgun (WGS) entry which is preliminary data.</text>
</comment>
<feature type="region of interest" description="Disordered" evidence="1">
    <location>
        <begin position="167"/>
        <end position="215"/>
    </location>
</feature>
<reference evidence="2" key="1">
    <citation type="submission" date="2023-07" db="EMBL/GenBank/DDBJ databases">
        <authorList>
            <consortium name="AG Swart"/>
            <person name="Singh M."/>
            <person name="Singh A."/>
            <person name="Seah K."/>
            <person name="Emmerich C."/>
        </authorList>
    </citation>
    <scope>NUCLEOTIDE SEQUENCE</scope>
    <source>
        <strain evidence="2">DP1</strain>
    </source>
</reference>
<dbReference type="Proteomes" id="UP001295684">
    <property type="component" value="Unassembled WGS sequence"/>
</dbReference>
<evidence type="ECO:0000256" key="1">
    <source>
        <dbReference type="SAM" id="MobiDB-lite"/>
    </source>
</evidence>
<organism evidence="2 3">
    <name type="scientific">Euplotes crassus</name>
    <dbReference type="NCBI Taxonomy" id="5936"/>
    <lineage>
        <taxon>Eukaryota</taxon>
        <taxon>Sar</taxon>
        <taxon>Alveolata</taxon>
        <taxon>Ciliophora</taxon>
        <taxon>Intramacronucleata</taxon>
        <taxon>Spirotrichea</taxon>
        <taxon>Hypotrichia</taxon>
        <taxon>Euplotida</taxon>
        <taxon>Euplotidae</taxon>
        <taxon>Moneuplotes</taxon>
    </lineage>
</organism>
<proteinExistence type="predicted"/>
<dbReference type="EMBL" id="CAMPGE010016988">
    <property type="protein sequence ID" value="CAI2375500.1"/>
    <property type="molecule type" value="Genomic_DNA"/>
</dbReference>